<gene>
    <name evidence="1" type="ORF">ACFPKY_20045</name>
</gene>
<dbReference type="EMBL" id="JBHSMD010000010">
    <property type="protein sequence ID" value="MFC5495410.1"/>
    <property type="molecule type" value="Genomic_DNA"/>
</dbReference>
<evidence type="ECO:0000313" key="1">
    <source>
        <dbReference type="EMBL" id="MFC5495410.1"/>
    </source>
</evidence>
<accession>A0ABW0N404</accession>
<keyword evidence="2" id="KW-1185">Reference proteome</keyword>
<comment type="caution">
    <text evidence="1">The sequence shown here is derived from an EMBL/GenBank/DDBJ whole genome shotgun (WGS) entry which is preliminary data.</text>
</comment>
<sequence length="127" mass="13328">MEIVTHDPATMLERDQAQRLLLEMAAVVRTIFGVQRPEADQAPDAPSVVVATTDTEAFPGVAVPAVATTPSLAAPPAPVPSIPVPSLAVPSIPVPSLAVPAVPVPDHHDPEERHSLTLLQEIAFLDE</sequence>
<dbReference type="RefSeq" id="WP_345181746.1">
    <property type="nucleotide sequence ID" value="NZ_BAABFQ010000009.1"/>
</dbReference>
<name>A0ABW0N404_9ACTN</name>
<proteinExistence type="predicted"/>
<organism evidence="1 2">
    <name type="scientific">Nocardioides caricicola</name>
    <dbReference type="NCBI Taxonomy" id="634770"/>
    <lineage>
        <taxon>Bacteria</taxon>
        <taxon>Bacillati</taxon>
        <taxon>Actinomycetota</taxon>
        <taxon>Actinomycetes</taxon>
        <taxon>Propionibacteriales</taxon>
        <taxon>Nocardioidaceae</taxon>
        <taxon>Nocardioides</taxon>
    </lineage>
</organism>
<reference evidence="2" key="1">
    <citation type="journal article" date="2019" name="Int. J. Syst. Evol. Microbiol.">
        <title>The Global Catalogue of Microorganisms (GCM) 10K type strain sequencing project: providing services to taxonomists for standard genome sequencing and annotation.</title>
        <authorList>
            <consortium name="The Broad Institute Genomics Platform"/>
            <consortium name="The Broad Institute Genome Sequencing Center for Infectious Disease"/>
            <person name="Wu L."/>
            <person name="Ma J."/>
        </authorList>
    </citation>
    <scope>NUCLEOTIDE SEQUENCE [LARGE SCALE GENOMIC DNA]</scope>
    <source>
        <strain evidence="2">KACC 13778</strain>
    </source>
</reference>
<evidence type="ECO:0000313" key="2">
    <source>
        <dbReference type="Proteomes" id="UP001595956"/>
    </source>
</evidence>
<protein>
    <submittedName>
        <fullName evidence="1">Uncharacterized protein</fullName>
    </submittedName>
</protein>
<dbReference type="Proteomes" id="UP001595956">
    <property type="component" value="Unassembled WGS sequence"/>
</dbReference>